<proteinExistence type="predicted"/>
<dbReference type="RefSeq" id="WP_348397334.1">
    <property type="nucleotide sequence ID" value="NZ_CP136600.1"/>
</dbReference>
<gene>
    <name evidence="1" type="ORF">RI844_04940</name>
</gene>
<evidence type="ECO:0000313" key="2">
    <source>
        <dbReference type="Proteomes" id="UP001301442"/>
    </source>
</evidence>
<dbReference type="InterPro" id="IPR058263">
    <property type="entry name" value="DUF7957"/>
</dbReference>
<evidence type="ECO:0000313" key="1">
    <source>
        <dbReference type="EMBL" id="WOH38565.1"/>
    </source>
</evidence>
<reference evidence="1 2" key="1">
    <citation type="submission" date="2023-09" db="EMBL/GenBank/DDBJ databases">
        <authorList>
            <person name="Qi X."/>
        </authorList>
    </citation>
    <scope>NUCLEOTIDE SEQUENCE [LARGE SCALE GENOMIC DNA]</scope>
    <source>
        <strain evidence="1 2">S1-1</strain>
    </source>
</reference>
<dbReference type="Proteomes" id="UP001301442">
    <property type="component" value="Chromosome"/>
</dbReference>
<name>A0ABZ0GRX1_9GAMM</name>
<keyword evidence="2" id="KW-1185">Reference proteome</keyword>
<protein>
    <submittedName>
        <fullName evidence="1">Uncharacterized protein</fullName>
    </submittedName>
</protein>
<dbReference type="EMBL" id="CP136600">
    <property type="protein sequence ID" value="WOH38565.1"/>
    <property type="molecule type" value="Genomic_DNA"/>
</dbReference>
<sequence>MEFPIVLTHNNIVLKLFNWMDYPSWKAARNVEAFDKEGNKLWTIESLGGISSTDCYTNISSKNGEIHAFNFQCYDCIIDENNGKVISSAFTK</sequence>
<organism evidence="1 2">
    <name type="scientific">Thalassotalea fonticola</name>
    <dbReference type="NCBI Taxonomy" id="3065649"/>
    <lineage>
        <taxon>Bacteria</taxon>
        <taxon>Pseudomonadati</taxon>
        <taxon>Pseudomonadota</taxon>
        <taxon>Gammaproteobacteria</taxon>
        <taxon>Alteromonadales</taxon>
        <taxon>Colwelliaceae</taxon>
        <taxon>Thalassotalea</taxon>
    </lineage>
</organism>
<dbReference type="Pfam" id="PF25857">
    <property type="entry name" value="DUF7957"/>
    <property type="match status" value="1"/>
</dbReference>
<accession>A0ABZ0GRX1</accession>